<proteinExistence type="predicted"/>
<dbReference type="AlphaFoldDB" id="A0A1I7ZC38"/>
<keyword evidence="1" id="KW-1185">Reference proteome</keyword>
<sequence>MSARVKRRRCKNSVAYDEDEEEERLLLDGSVLLEKNTHSHIDVIFGPSADNSKQIRRRNRICLRRVKTTRTMPSRGIMGTRTRGNGQFSELIWGFHGRGWRILCVLGKQHIWEKGSGFFSVDMDLARTKDMTSTVVLVKTTQIRKNIPERLPLITGADPKCMGKDYCLWTWVLRRKSWFNI</sequence>
<dbReference type="Proteomes" id="UP000095287">
    <property type="component" value="Unplaced"/>
</dbReference>
<evidence type="ECO:0000313" key="2">
    <source>
        <dbReference type="WBParaSite" id="L893_g24673.t1"/>
    </source>
</evidence>
<protein>
    <submittedName>
        <fullName evidence="2">DDE_Tnp_1_7 domain-containing protein</fullName>
    </submittedName>
</protein>
<dbReference type="WBParaSite" id="L893_g24673.t1">
    <property type="protein sequence ID" value="L893_g24673.t1"/>
    <property type="gene ID" value="L893_g24673"/>
</dbReference>
<name>A0A1I7ZC38_9BILA</name>
<evidence type="ECO:0000313" key="1">
    <source>
        <dbReference type="Proteomes" id="UP000095287"/>
    </source>
</evidence>
<organism evidence="1 2">
    <name type="scientific">Steinernema glaseri</name>
    <dbReference type="NCBI Taxonomy" id="37863"/>
    <lineage>
        <taxon>Eukaryota</taxon>
        <taxon>Metazoa</taxon>
        <taxon>Ecdysozoa</taxon>
        <taxon>Nematoda</taxon>
        <taxon>Chromadorea</taxon>
        <taxon>Rhabditida</taxon>
        <taxon>Tylenchina</taxon>
        <taxon>Panagrolaimomorpha</taxon>
        <taxon>Strongyloidoidea</taxon>
        <taxon>Steinernematidae</taxon>
        <taxon>Steinernema</taxon>
    </lineage>
</organism>
<reference evidence="2" key="1">
    <citation type="submission" date="2016-11" db="UniProtKB">
        <authorList>
            <consortium name="WormBaseParasite"/>
        </authorList>
    </citation>
    <scope>IDENTIFICATION</scope>
</reference>
<accession>A0A1I7ZC38</accession>